<evidence type="ECO:0000313" key="5">
    <source>
        <dbReference type="Proteomes" id="UP000798046"/>
    </source>
</evidence>
<gene>
    <name evidence="4" type="ORF">F6V30_09705</name>
</gene>
<feature type="domain" description="Spore protein YkvP/CgeB glycosyl transferase-like" evidence="3">
    <location>
        <begin position="242"/>
        <end position="355"/>
    </location>
</feature>
<name>A0ABQ6TQ19_9BACT</name>
<keyword evidence="1" id="KW-0808">Transferase</keyword>
<organism evidence="4 5">
    <name type="scientific">Oryzomonas sagensis</name>
    <dbReference type="NCBI Taxonomy" id="2603857"/>
    <lineage>
        <taxon>Bacteria</taxon>
        <taxon>Pseudomonadati</taxon>
        <taxon>Thermodesulfobacteriota</taxon>
        <taxon>Desulfuromonadia</taxon>
        <taxon>Geobacterales</taxon>
        <taxon>Geobacteraceae</taxon>
        <taxon>Oryzomonas</taxon>
    </lineage>
</organism>
<proteinExistence type="predicted"/>
<dbReference type="Proteomes" id="UP000798046">
    <property type="component" value="Unassembled WGS sequence"/>
</dbReference>
<comment type="caution">
    <text evidence="4">The sequence shown here is derived from an EMBL/GenBank/DDBJ whole genome shotgun (WGS) entry which is preliminary data.</text>
</comment>
<protein>
    <submittedName>
        <fullName evidence="4">Glycosyltransferase family 1 protein</fullName>
    </submittedName>
</protein>
<evidence type="ECO:0000259" key="2">
    <source>
        <dbReference type="Pfam" id="PF09314"/>
    </source>
</evidence>
<evidence type="ECO:0000313" key="4">
    <source>
        <dbReference type="EMBL" id="KAB0670415.1"/>
    </source>
</evidence>
<accession>A0ABQ6TQ19</accession>
<sequence>MRLAILGTRGIPACYGGFETFAEELSVRLVQQGGEVTVYCEAGAGSAAETYRGVHLVHIKAPRLGPLTTIIFDVLCLWHARKAFDVVYMLGYGASIFCFLPRLWGSTVWINMDGVEWARSKWGPMAKLWFRLMEALAMWTPDRVITDAQGILRHLQSRHARIPPASVIPYGATVVKEAPDARMLQEWQLMPGRYYLVVCRLEPENSVREIVKGYLQSGSAHPLVVVGNIAPATDHVKVLLQLKNERVRFIGPVYDRRMLQALRYHALGYFHGHTVGGTNPSLLEALGCGNLIIAHDNIFNREVAGEAATYFHRHQDIAQRIRALESSSPEQRDRLKTLAQERIQTYYSWEYVTDTYKGLVDAPLSKGHSYKPVMVNSARNI</sequence>
<keyword evidence="5" id="KW-1185">Reference proteome</keyword>
<dbReference type="InterPro" id="IPR015393">
    <property type="entry name" value="DUF1972"/>
</dbReference>
<dbReference type="Pfam" id="PF13524">
    <property type="entry name" value="Glyco_trans_1_2"/>
    <property type="match status" value="1"/>
</dbReference>
<reference evidence="4 5" key="1">
    <citation type="journal article" date="2020" name="Microorganisms">
        <title>Description of Three Novel Members in the Family Geobacteraceae, Oryzomonas japonicum gen. nov., sp. nov., Oryzomonas sagensis sp. nov., and Oryzomonas ruber sp. nov.</title>
        <authorList>
            <person name="Xu Z."/>
            <person name="Masuda Y."/>
            <person name="Hayakawa C."/>
            <person name="Ushijima N."/>
            <person name="Kawano K."/>
            <person name="Shiratori Y."/>
            <person name="Senoo K."/>
            <person name="Itoh H."/>
        </authorList>
    </citation>
    <scope>NUCLEOTIDE SEQUENCE [LARGE SCALE GENOMIC DNA]</scope>
    <source>
        <strain evidence="4 5">Red100</strain>
    </source>
</reference>
<dbReference type="Gene3D" id="3.40.50.2000">
    <property type="entry name" value="Glycogen Phosphorylase B"/>
    <property type="match status" value="2"/>
</dbReference>
<evidence type="ECO:0000259" key="3">
    <source>
        <dbReference type="Pfam" id="PF13524"/>
    </source>
</evidence>
<dbReference type="EMBL" id="VZRA01000002">
    <property type="protein sequence ID" value="KAB0670415.1"/>
    <property type="molecule type" value="Genomic_DNA"/>
</dbReference>
<feature type="domain" description="DUF1972" evidence="2">
    <location>
        <begin position="4"/>
        <end position="172"/>
    </location>
</feature>
<evidence type="ECO:0000256" key="1">
    <source>
        <dbReference type="ARBA" id="ARBA00022679"/>
    </source>
</evidence>
<dbReference type="InterPro" id="IPR055259">
    <property type="entry name" value="YkvP/CgeB_Glyco_trans-like"/>
</dbReference>
<dbReference type="Pfam" id="PF09314">
    <property type="entry name" value="DUF1972"/>
    <property type="match status" value="1"/>
</dbReference>
<dbReference type="PANTHER" id="PTHR46401">
    <property type="entry name" value="GLYCOSYLTRANSFERASE WBBK-RELATED"/>
    <property type="match status" value="1"/>
</dbReference>
<dbReference type="PANTHER" id="PTHR46401:SF2">
    <property type="entry name" value="GLYCOSYLTRANSFERASE WBBK-RELATED"/>
    <property type="match status" value="1"/>
</dbReference>
<dbReference type="SUPFAM" id="SSF53756">
    <property type="entry name" value="UDP-Glycosyltransferase/glycogen phosphorylase"/>
    <property type="match status" value="1"/>
</dbReference>
<dbReference type="RefSeq" id="WP_151156776.1">
    <property type="nucleotide sequence ID" value="NZ_VZRA01000002.1"/>
</dbReference>